<comment type="function">
    <text evidence="8">This protein is a component of the acetyl coenzyme A carboxylase complex; first, biotin carboxylase catalyzes the carboxylation of the carrier protein and then the transcarboxylase transfers the carboxyl group to form malonyl-CoA.</text>
</comment>
<evidence type="ECO:0000256" key="6">
    <source>
        <dbReference type="ARBA" id="ARBA00023160"/>
    </source>
</evidence>
<gene>
    <name evidence="10" type="ORF">ERX55_08070</name>
</gene>
<dbReference type="UniPathway" id="UPA00094"/>
<dbReference type="PANTHER" id="PTHR45266:SF3">
    <property type="entry name" value="OXALOACETATE DECARBOXYLASE ALPHA CHAIN"/>
    <property type="match status" value="1"/>
</dbReference>
<evidence type="ECO:0000313" key="10">
    <source>
        <dbReference type="EMBL" id="TDM13741.1"/>
    </source>
</evidence>
<keyword evidence="3 8" id="KW-0444">Lipid biosynthesis</keyword>
<dbReference type="GO" id="GO:0003989">
    <property type="term" value="F:acetyl-CoA carboxylase activity"/>
    <property type="evidence" value="ECO:0007669"/>
    <property type="project" value="InterPro"/>
</dbReference>
<dbReference type="CDD" id="cd06850">
    <property type="entry name" value="biotinyl_domain"/>
    <property type="match status" value="1"/>
</dbReference>
<organism evidence="10 11">
    <name type="scientific">Macrococcus bovicus</name>
    <dbReference type="NCBI Taxonomy" id="69968"/>
    <lineage>
        <taxon>Bacteria</taxon>
        <taxon>Bacillati</taxon>
        <taxon>Bacillota</taxon>
        <taxon>Bacilli</taxon>
        <taxon>Bacillales</taxon>
        <taxon>Staphylococcaceae</taxon>
        <taxon>Macrococcus</taxon>
    </lineage>
</organism>
<dbReference type="Pfam" id="PF00364">
    <property type="entry name" value="Biotin_lipoyl"/>
    <property type="match status" value="1"/>
</dbReference>
<dbReference type="PROSITE" id="PS50968">
    <property type="entry name" value="BIOTINYL_LIPOYL"/>
    <property type="match status" value="1"/>
</dbReference>
<feature type="domain" description="Lipoyl-binding" evidence="9">
    <location>
        <begin position="49"/>
        <end position="135"/>
    </location>
</feature>
<dbReference type="InterPro" id="IPR001249">
    <property type="entry name" value="AcCoA_biotinCC"/>
</dbReference>
<dbReference type="AlphaFoldDB" id="A0A4R6BZ40"/>
<dbReference type="SUPFAM" id="SSF51230">
    <property type="entry name" value="Single hybrid motif"/>
    <property type="match status" value="1"/>
</dbReference>
<sequence>MNTENLETLIQLMNDHQLKVISYKDKETEYHIEKAVPALAAVPLEAPVQNEVKAASEGYIQKSQLVGTFYNTENEDSTEPLVKVGQKVEKGDRIGIIEAMKVMNDIQAEVSGTIEEILVESGTAVSYDEPLVKIKEV</sequence>
<dbReference type="PRINTS" id="PR01071">
    <property type="entry name" value="ACOABIOTINCC"/>
</dbReference>
<keyword evidence="4 8" id="KW-0276">Fatty acid metabolism</keyword>
<evidence type="ECO:0000256" key="3">
    <source>
        <dbReference type="ARBA" id="ARBA00022516"/>
    </source>
</evidence>
<proteinExistence type="predicted"/>
<dbReference type="GO" id="GO:0009317">
    <property type="term" value="C:acetyl-CoA carboxylase complex"/>
    <property type="evidence" value="ECO:0007669"/>
    <property type="project" value="InterPro"/>
</dbReference>
<dbReference type="GO" id="GO:0006633">
    <property type="term" value="P:fatty acid biosynthetic process"/>
    <property type="evidence" value="ECO:0007669"/>
    <property type="project" value="UniProtKB-UniPathway"/>
</dbReference>
<name>A0A4R6BZ40_9STAP</name>
<evidence type="ECO:0000259" key="9">
    <source>
        <dbReference type="PROSITE" id="PS50968"/>
    </source>
</evidence>
<dbReference type="Gene3D" id="2.40.50.100">
    <property type="match status" value="1"/>
</dbReference>
<keyword evidence="6 8" id="KW-0275">Fatty acid biosynthesis</keyword>
<dbReference type="InterPro" id="IPR000089">
    <property type="entry name" value="Biotin_lipoyl"/>
</dbReference>
<dbReference type="InterPro" id="IPR001882">
    <property type="entry name" value="Biotin_BS"/>
</dbReference>
<dbReference type="PROSITE" id="PS00188">
    <property type="entry name" value="BIOTIN"/>
    <property type="match status" value="1"/>
</dbReference>
<evidence type="ECO:0000256" key="1">
    <source>
        <dbReference type="ARBA" id="ARBA00005194"/>
    </source>
</evidence>
<comment type="pathway">
    <text evidence="1 8">Lipid metabolism; fatty acid biosynthesis.</text>
</comment>
<keyword evidence="11" id="KW-1185">Reference proteome</keyword>
<keyword evidence="5 8" id="KW-0443">Lipid metabolism</keyword>
<evidence type="ECO:0000256" key="2">
    <source>
        <dbReference type="ARBA" id="ARBA00017562"/>
    </source>
</evidence>
<evidence type="ECO:0000313" key="11">
    <source>
        <dbReference type="Proteomes" id="UP000294843"/>
    </source>
</evidence>
<comment type="caution">
    <text evidence="10">The sequence shown here is derived from an EMBL/GenBank/DDBJ whole genome shotgun (WGS) entry which is preliminary data.</text>
</comment>
<accession>A0A4R6BZ40</accession>
<evidence type="ECO:0000256" key="5">
    <source>
        <dbReference type="ARBA" id="ARBA00023098"/>
    </source>
</evidence>
<dbReference type="PANTHER" id="PTHR45266">
    <property type="entry name" value="OXALOACETATE DECARBOXYLASE ALPHA CHAIN"/>
    <property type="match status" value="1"/>
</dbReference>
<protein>
    <recommendedName>
        <fullName evidence="2 8">Biotin carboxyl carrier protein of acetyl-CoA carboxylase</fullName>
    </recommendedName>
</protein>
<dbReference type="EMBL" id="SCWF01000008">
    <property type="protein sequence ID" value="TDM13741.1"/>
    <property type="molecule type" value="Genomic_DNA"/>
</dbReference>
<evidence type="ECO:0000256" key="8">
    <source>
        <dbReference type="RuleBase" id="RU364072"/>
    </source>
</evidence>
<dbReference type="InterPro" id="IPR050709">
    <property type="entry name" value="Biotin_Carboxyl_Carrier/Decarb"/>
</dbReference>
<evidence type="ECO:0000256" key="4">
    <source>
        <dbReference type="ARBA" id="ARBA00022832"/>
    </source>
</evidence>
<evidence type="ECO:0000256" key="7">
    <source>
        <dbReference type="ARBA" id="ARBA00023267"/>
    </source>
</evidence>
<dbReference type="RefSeq" id="WP_133452066.1">
    <property type="nucleotide sequence ID" value="NZ_SCWF01000008.1"/>
</dbReference>
<dbReference type="Proteomes" id="UP000294843">
    <property type="component" value="Unassembled WGS sequence"/>
</dbReference>
<dbReference type="OrthoDB" id="9811735at2"/>
<reference evidence="10 11" key="1">
    <citation type="submission" date="2019-01" db="EMBL/GenBank/DDBJ databases">
        <title>Draft genome sequences of the type strains of six Macrococcus species.</title>
        <authorList>
            <person name="Mazhar S."/>
            <person name="Altermann E."/>
            <person name="Hill C."/>
            <person name="Mcauliffe O."/>
        </authorList>
    </citation>
    <scope>NUCLEOTIDE SEQUENCE [LARGE SCALE GENOMIC DNA]</scope>
    <source>
        <strain evidence="10 11">ATCC 51825</strain>
    </source>
</reference>
<dbReference type="InterPro" id="IPR011053">
    <property type="entry name" value="Single_hybrid_motif"/>
</dbReference>
<keyword evidence="7 8" id="KW-0092">Biotin</keyword>